<comment type="caution">
    <text evidence="3">The sequence shown here is derived from an EMBL/GenBank/DDBJ whole genome shotgun (WGS) entry which is preliminary data.</text>
</comment>
<dbReference type="PANTHER" id="PTHR33055:SF16">
    <property type="entry name" value="TRANSPOSASE FOR INSERTION SEQUENCE ELEMENT IS1547"/>
    <property type="match status" value="1"/>
</dbReference>
<dbReference type="PANTHER" id="PTHR33055">
    <property type="entry name" value="TRANSPOSASE FOR INSERTION SEQUENCE ELEMENT IS1111A"/>
    <property type="match status" value="1"/>
</dbReference>
<reference evidence="3 4" key="1">
    <citation type="submission" date="2020-01" db="EMBL/GenBank/DDBJ databases">
        <title>Herbidospora sp. NEAU-GS84 nov., a novel actinomycete isolated from soil.</title>
        <authorList>
            <person name="Han L."/>
        </authorList>
    </citation>
    <scope>NUCLEOTIDE SEQUENCE [LARGE SCALE GENOMIC DNA]</scope>
    <source>
        <strain evidence="3 4">NEAU-GS84</strain>
    </source>
</reference>
<dbReference type="NCBIfam" id="NF033542">
    <property type="entry name" value="transpos_IS110"/>
    <property type="match status" value="1"/>
</dbReference>
<gene>
    <name evidence="3" type="ORF">GT755_10375</name>
</gene>
<dbReference type="GO" id="GO:0003677">
    <property type="term" value="F:DNA binding"/>
    <property type="evidence" value="ECO:0007669"/>
    <property type="project" value="InterPro"/>
</dbReference>
<dbReference type="Proteomes" id="UP000479526">
    <property type="component" value="Unassembled WGS sequence"/>
</dbReference>
<proteinExistence type="predicted"/>
<dbReference type="RefSeq" id="WP_161479508.1">
    <property type="nucleotide sequence ID" value="NZ_WXEW01000003.1"/>
</dbReference>
<dbReference type="InterPro" id="IPR047650">
    <property type="entry name" value="Transpos_IS110"/>
</dbReference>
<evidence type="ECO:0000313" key="3">
    <source>
        <dbReference type="EMBL" id="NAS22088.1"/>
    </source>
</evidence>
<dbReference type="GO" id="GO:0006313">
    <property type="term" value="P:DNA transposition"/>
    <property type="evidence" value="ECO:0007669"/>
    <property type="project" value="InterPro"/>
</dbReference>
<evidence type="ECO:0000313" key="4">
    <source>
        <dbReference type="Proteomes" id="UP000479526"/>
    </source>
</evidence>
<sequence>MASIAPISRVVVGGVDTHKDLHVAAVVDTGDRVLGTESFSTTRAGYRALLAWMRTFGDVRRIGVEGTGSYGAGLLRHLQHAGIEVVEVDRPDRSDRRRRGKDDTIDAENAAHAALSGRRVITPKTRDGMVESLRVLRIARTTAVKSRRVALQMLRAQIISAPEELRDQLRNLTRMQLTRTIAAWRPDVTAFRDPVAATRIALKSLARRYLELHDEIADLDDLIEPLVRELAPSLLDAAGFGVENTAQLLISCGDNPSRLGSEARFAKLCGVAPLPASSGLHQRHRLNRGGDRRANSALHLAVVTRIRIDARTQKYLARRTTEGKSKLEIIRCLKRFVAREAYYLIKKDADPRRSAT</sequence>
<dbReference type="Pfam" id="PF02371">
    <property type="entry name" value="Transposase_20"/>
    <property type="match status" value="1"/>
</dbReference>
<keyword evidence="4" id="KW-1185">Reference proteome</keyword>
<protein>
    <submittedName>
        <fullName evidence="3">IS110 family transposase</fullName>
    </submittedName>
</protein>
<dbReference type="InterPro" id="IPR003346">
    <property type="entry name" value="Transposase_20"/>
</dbReference>
<name>A0A7C9J7Z0_9ACTN</name>
<dbReference type="GO" id="GO:0004803">
    <property type="term" value="F:transposase activity"/>
    <property type="evidence" value="ECO:0007669"/>
    <property type="project" value="InterPro"/>
</dbReference>
<feature type="domain" description="Transposase IS110-like N-terminal" evidence="1">
    <location>
        <begin position="14"/>
        <end position="156"/>
    </location>
</feature>
<dbReference type="EMBL" id="WXEW01000003">
    <property type="protein sequence ID" value="NAS22088.1"/>
    <property type="molecule type" value="Genomic_DNA"/>
</dbReference>
<dbReference type="AlphaFoldDB" id="A0A7C9J7Z0"/>
<dbReference type="InterPro" id="IPR002525">
    <property type="entry name" value="Transp_IS110-like_N"/>
</dbReference>
<evidence type="ECO:0000259" key="1">
    <source>
        <dbReference type="Pfam" id="PF01548"/>
    </source>
</evidence>
<dbReference type="Pfam" id="PF01548">
    <property type="entry name" value="DEDD_Tnp_IS110"/>
    <property type="match status" value="1"/>
</dbReference>
<feature type="domain" description="Transposase IS116/IS110/IS902 C-terminal" evidence="2">
    <location>
        <begin position="234"/>
        <end position="316"/>
    </location>
</feature>
<organism evidence="3 4">
    <name type="scientific">Herbidospora solisilvae</name>
    <dbReference type="NCBI Taxonomy" id="2696284"/>
    <lineage>
        <taxon>Bacteria</taxon>
        <taxon>Bacillati</taxon>
        <taxon>Actinomycetota</taxon>
        <taxon>Actinomycetes</taxon>
        <taxon>Streptosporangiales</taxon>
        <taxon>Streptosporangiaceae</taxon>
        <taxon>Herbidospora</taxon>
    </lineage>
</organism>
<accession>A0A7C9J7Z0</accession>
<evidence type="ECO:0000259" key="2">
    <source>
        <dbReference type="Pfam" id="PF02371"/>
    </source>
</evidence>